<feature type="compositionally biased region" description="Basic and acidic residues" evidence="1">
    <location>
        <begin position="67"/>
        <end position="77"/>
    </location>
</feature>
<evidence type="ECO:0000256" key="1">
    <source>
        <dbReference type="SAM" id="MobiDB-lite"/>
    </source>
</evidence>
<name>A0A813GGZ1_POLGL</name>
<protein>
    <submittedName>
        <fullName evidence="2">Uncharacterized protein</fullName>
    </submittedName>
</protein>
<keyword evidence="3" id="KW-1185">Reference proteome</keyword>
<evidence type="ECO:0000313" key="2">
    <source>
        <dbReference type="EMBL" id="CAE8623394.1"/>
    </source>
</evidence>
<dbReference type="OrthoDB" id="10400014at2759"/>
<dbReference type="EMBL" id="CAJNNV010028158">
    <property type="protein sequence ID" value="CAE8623394.1"/>
    <property type="molecule type" value="Genomic_DNA"/>
</dbReference>
<reference evidence="2" key="1">
    <citation type="submission" date="2021-02" db="EMBL/GenBank/DDBJ databases">
        <authorList>
            <person name="Dougan E. K."/>
            <person name="Rhodes N."/>
            <person name="Thang M."/>
            <person name="Chan C."/>
        </authorList>
    </citation>
    <scope>NUCLEOTIDE SEQUENCE</scope>
</reference>
<feature type="non-terminal residue" evidence="2">
    <location>
        <position position="1"/>
    </location>
</feature>
<dbReference type="AlphaFoldDB" id="A0A813GGZ1"/>
<evidence type="ECO:0000313" key="3">
    <source>
        <dbReference type="Proteomes" id="UP000654075"/>
    </source>
</evidence>
<feature type="non-terminal residue" evidence="2">
    <location>
        <position position="116"/>
    </location>
</feature>
<gene>
    <name evidence="2" type="ORF">PGLA1383_LOCUS40662</name>
</gene>
<proteinExistence type="predicted"/>
<feature type="region of interest" description="Disordered" evidence="1">
    <location>
        <begin position="67"/>
        <end position="116"/>
    </location>
</feature>
<accession>A0A813GGZ1</accession>
<sequence>VAVASHQRWARSRLAVSRGLTWKRTQTLRSHGRRAKTVLRRATEADMPLDMSMDLITRPQRRIVKELSKFEDPDDPQRPQAPPRNRRGLWAPPGPQALSAPEVLVVGLGRRQSENE</sequence>
<dbReference type="Proteomes" id="UP000654075">
    <property type="component" value="Unassembled WGS sequence"/>
</dbReference>
<comment type="caution">
    <text evidence="2">The sequence shown here is derived from an EMBL/GenBank/DDBJ whole genome shotgun (WGS) entry which is preliminary data.</text>
</comment>
<organism evidence="2 3">
    <name type="scientific">Polarella glacialis</name>
    <name type="common">Dinoflagellate</name>
    <dbReference type="NCBI Taxonomy" id="89957"/>
    <lineage>
        <taxon>Eukaryota</taxon>
        <taxon>Sar</taxon>
        <taxon>Alveolata</taxon>
        <taxon>Dinophyceae</taxon>
        <taxon>Suessiales</taxon>
        <taxon>Suessiaceae</taxon>
        <taxon>Polarella</taxon>
    </lineage>
</organism>